<comment type="caution">
    <text evidence="1">The sequence shown here is derived from an EMBL/GenBank/DDBJ whole genome shotgun (WGS) entry which is preliminary data.</text>
</comment>
<sequence length="189" mass="21488">MKMPIMQADTKWGRIGIQTQPGQYEIRTHRADVQVETTPAQVTAVTPLPELSIDQSKAWEALNGGKPMAFWNRIYSQIPSIVQQNIARIVERGNQMADFRLKRNPIPDMAFEQIGRHTSDIEYFGPPSVDNVDLHFTVYPAEIDVELGTLDVQVTPRKPDITYHRGNVNVYMEQYPSLHLSVLGLDARM</sequence>
<dbReference type="Pfam" id="PF20074">
    <property type="entry name" value="DUF6470"/>
    <property type="match status" value="1"/>
</dbReference>
<dbReference type="AlphaFoldDB" id="A0A927BS83"/>
<organism evidence="1 2">
    <name type="scientific">Paenibacillus sabuli</name>
    <dbReference type="NCBI Taxonomy" id="2772509"/>
    <lineage>
        <taxon>Bacteria</taxon>
        <taxon>Bacillati</taxon>
        <taxon>Bacillota</taxon>
        <taxon>Bacilli</taxon>
        <taxon>Bacillales</taxon>
        <taxon>Paenibacillaceae</taxon>
        <taxon>Paenibacillus</taxon>
    </lineage>
</organism>
<evidence type="ECO:0000313" key="2">
    <source>
        <dbReference type="Proteomes" id="UP000621560"/>
    </source>
</evidence>
<proteinExistence type="predicted"/>
<dbReference type="RefSeq" id="WP_190917807.1">
    <property type="nucleotide sequence ID" value="NZ_JACXIZ010000019.1"/>
</dbReference>
<reference evidence="1" key="1">
    <citation type="submission" date="2020-09" db="EMBL/GenBank/DDBJ databases">
        <title>A novel bacterium of genus Paenibacillus, isolated from South China Sea.</title>
        <authorList>
            <person name="Huang H."/>
            <person name="Mo K."/>
            <person name="Hu Y."/>
        </authorList>
    </citation>
    <scope>NUCLEOTIDE SEQUENCE</scope>
    <source>
        <strain evidence="1">IB182496</strain>
    </source>
</reference>
<dbReference type="EMBL" id="JACXIZ010000019">
    <property type="protein sequence ID" value="MBD2845833.1"/>
    <property type="molecule type" value="Genomic_DNA"/>
</dbReference>
<dbReference type="InterPro" id="IPR045527">
    <property type="entry name" value="DUF6470"/>
</dbReference>
<gene>
    <name evidence="1" type="ORF">IDH44_11580</name>
</gene>
<dbReference type="Proteomes" id="UP000621560">
    <property type="component" value="Unassembled WGS sequence"/>
</dbReference>
<evidence type="ECO:0000313" key="1">
    <source>
        <dbReference type="EMBL" id="MBD2845833.1"/>
    </source>
</evidence>
<protein>
    <submittedName>
        <fullName evidence="1">Uncharacterized protein</fullName>
    </submittedName>
</protein>
<accession>A0A927BS83</accession>
<keyword evidence="2" id="KW-1185">Reference proteome</keyword>
<name>A0A927BS83_9BACL</name>